<dbReference type="Proteomes" id="UP001500603">
    <property type="component" value="Unassembled WGS sequence"/>
</dbReference>
<gene>
    <name evidence="1" type="ORF">GCM10023318_46420</name>
</gene>
<dbReference type="SUPFAM" id="SSF55961">
    <property type="entry name" value="Bet v1-like"/>
    <property type="match status" value="1"/>
</dbReference>
<comment type="caution">
    <text evidence="1">The sequence shown here is derived from an EMBL/GenBank/DDBJ whole genome shotgun (WGS) entry which is preliminary data.</text>
</comment>
<dbReference type="CDD" id="cd07822">
    <property type="entry name" value="SRPBCC_4"/>
    <property type="match status" value="1"/>
</dbReference>
<proteinExistence type="predicted"/>
<name>A0ABP9KRF6_9NOCA</name>
<evidence type="ECO:0000313" key="2">
    <source>
        <dbReference type="Proteomes" id="UP001500603"/>
    </source>
</evidence>
<accession>A0ABP9KRF6</accession>
<keyword evidence="2" id="KW-1185">Reference proteome</keyword>
<dbReference type="RefSeq" id="WP_345497860.1">
    <property type="nucleotide sequence ID" value="NZ_BAABJM010000005.1"/>
</dbReference>
<organism evidence="1 2">
    <name type="scientific">Nocardia callitridis</name>
    <dbReference type="NCBI Taxonomy" id="648753"/>
    <lineage>
        <taxon>Bacteria</taxon>
        <taxon>Bacillati</taxon>
        <taxon>Actinomycetota</taxon>
        <taxon>Actinomycetes</taxon>
        <taxon>Mycobacteriales</taxon>
        <taxon>Nocardiaceae</taxon>
        <taxon>Nocardia</taxon>
    </lineage>
</organism>
<evidence type="ECO:0008006" key="3">
    <source>
        <dbReference type="Google" id="ProtNLM"/>
    </source>
</evidence>
<dbReference type="EMBL" id="BAABJM010000005">
    <property type="protein sequence ID" value="GAA5062587.1"/>
    <property type="molecule type" value="Genomic_DNA"/>
</dbReference>
<dbReference type="Gene3D" id="3.30.530.20">
    <property type="match status" value="1"/>
</dbReference>
<reference evidence="2" key="1">
    <citation type="journal article" date="2019" name="Int. J. Syst. Evol. Microbiol.">
        <title>The Global Catalogue of Microorganisms (GCM) 10K type strain sequencing project: providing services to taxonomists for standard genome sequencing and annotation.</title>
        <authorList>
            <consortium name="The Broad Institute Genomics Platform"/>
            <consortium name="The Broad Institute Genome Sequencing Center for Infectious Disease"/>
            <person name="Wu L."/>
            <person name="Ma J."/>
        </authorList>
    </citation>
    <scope>NUCLEOTIDE SEQUENCE [LARGE SCALE GENOMIC DNA]</scope>
    <source>
        <strain evidence="2">JCM 18298</strain>
    </source>
</reference>
<dbReference type="Pfam" id="PF10604">
    <property type="entry name" value="Polyketide_cyc2"/>
    <property type="match status" value="1"/>
</dbReference>
<protein>
    <recommendedName>
        <fullName evidence="3">Polyketide cyclase</fullName>
    </recommendedName>
</protein>
<sequence>MSFVIDANVEIAAPAELVWEVITDFARYGEWNSFVPECSSSLRPGDPIDMRVRLAGGVRRQREFVRAHEPGTRFSYSMKPVPLGTLHSLREHTVTSIDAGHARYTSHFEIAGWLNPVVSALLGSSLRRGFGAMTEDIKRRAETLHAS</sequence>
<dbReference type="InterPro" id="IPR023393">
    <property type="entry name" value="START-like_dom_sf"/>
</dbReference>
<dbReference type="InterPro" id="IPR019587">
    <property type="entry name" value="Polyketide_cyclase/dehydratase"/>
</dbReference>
<evidence type="ECO:0000313" key="1">
    <source>
        <dbReference type="EMBL" id="GAA5062587.1"/>
    </source>
</evidence>